<dbReference type="InterPro" id="IPR050364">
    <property type="entry name" value="Cytochrome_P450_fung"/>
</dbReference>
<evidence type="ECO:0000256" key="2">
    <source>
        <dbReference type="ARBA" id="ARBA00004167"/>
    </source>
</evidence>
<evidence type="ECO:0000256" key="8">
    <source>
        <dbReference type="ARBA" id="ARBA00022989"/>
    </source>
</evidence>
<proteinExistence type="inferred from homology"/>
<keyword evidence="7 14" id="KW-0479">Metal-binding</keyword>
<sequence length="519" mass="58841">MARLPVPDINSLLKLLALTIILKYLHRFYYRSRYWPPGPRGLPILGNIFQLPSFSWFAFTKWKAQYGPIISLNLAGQPMIVLNTAKVAGDLLSRRARIYSDRPPFIMAREILTGGMSLVFISYADPLSRWRRMRRATHEVLNVRSVEEYRSLQEVEAAHLVTNLLRSPDDWDYHFKRSAASTVLCVVYGWDPVGFNGDDIIEKINGQTHRLADALLPGAHLVEIFPIIKYLPPWIAKWKREGLEWFVKDTKMFEDLLSEVNERRLFGNCPPCFASSLLENQSRLKLEKEEAAWLTGVMFGAGSETTAAVLAVFLLAMVLHPEVMQKAQAEIDGIVGRDRIPTFRDFDKLPYIQAMVKEVLRWRTIAPLGIPRCTTESDWYEGYYIPKGALVVANIWAMHRDPELFPDPDEFRPSRFLDASGNINHMFADNVPLGHVTYGFGKRICSGLNLANQSIFIDIACMLWALDIDKATDDRGNLIVPSSVDFIEGIVVRPAPFTCKIKARSGDVAAMLEHAKTGE</sequence>
<dbReference type="GO" id="GO:0020037">
    <property type="term" value="F:heme binding"/>
    <property type="evidence" value="ECO:0007669"/>
    <property type="project" value="InterPro"/>
</dbReference>
<evidence type="ECO:0000256" key="11">
    <source>
        <dbReference type="ARBA" id="ARBA00023033"/>
    </source>
</evidence>
<comment type="cofactor">
    <cofactor evidence="1 14">
        <name>heme</name>
        <dbReference type="ChEBI" id="CHEBI:30413"/>
    </cofactor>
</comment>
<evidence type="ECO:0000256" key="10">
    <source>
        <dbReference type="ARBA" id="ARBA00023004"/>
    </source>
</evidence>
<gene>
    <name evidence="15" type="ORF">BDZ94DRAFT_1193049</name>
</gene>
<keyword evidence="5 14" id="KW-0349">Heme</keyword>
<evidence type="ECO:0000256" key="5">
    <source>
        <dbReference type="ARBA" id="ARBA00022617"/>
    </source>
</evidence>
<evidence type="ECO:0000256" key="14">
    <source>
        <dbReference type="PIRSR" id="PIRSR602401-1"/>
    </source>
</evidence>
<dbReference type="Pfam" id="PF00067">
    <property type="entry name" value="p450"/>
    <property type="match status" value="1"/>
</dbReference>
<dbReference type="GO" id="GO:0016020">
    <property type="term" value="C:membrane"/>
    <property type="evidence" value="ECO:0007669"/>
    <property type="project" value="UniProtKB-SubCell"/>
</dbReference>
<dbReference type="PRINTS" id="PR00463">
    <property type="entry name" value="EP450I"/>
</dbReference>
<keyword evidence="13" id="KW-0325">Glycoprotein</keyword>
<dbReference type="CDD" id="cd11065">
    <property type="entry name" value="CYP64-like"/>
    <property type="match status" value="1"/>
</dbReference>
<evidence type="ECO:0000256" key="4">
    <source>
        <dbReference type="ARBA" id="ARBA00010617"/>
    </source>
</evidence>
<dbReference type="OrthoDB" id="2789670at2759"/>
<feature type="binding site" description="axial binding residue" evidence="14">
    <location>
        <position position="445"/>
    </location>
    <ligand>
        <name>heme</name>
        <dbReference type="ChEBI" id="CHEBI:30413"/>
    </ligand>
    <ligandPart>
        <name>Fe</name>
        <dbReference type="ChEBI" id="CHEBI:18248"/>
    </ligandPart>
</feature>
<evidence type="ECO:0000256" key="6">
    <source>
        <dbReference type="ARBA" id="ARBA00022692"/>
    </source>
</evidence>
<dbReference type="InterPro" id="IPR001128">
    <property type="entry name" value="Cyt_P450"/>
</dbReference>
<dbReference type="EMBL" id="MU150263">
    <property type="protein sequence ID" value="KAF9463392.1"/>
    <property type="molecule type" value="Genomic_DNA"/>
</dbReference>
<comment type="subcellular location">
    <subcellularLocation>
        <location evidence="2">Membrane</location>
        <topology evidence="2">Single-pass membrane protein</topology>
    </subcellularLocation>
</comment>
<dbReference type="PANTHER" id="PTHR46300:SF2">
    <property type="entry name" value="CYTOCHROME P450 MONOOXYGENASE ALNH-RELATED"/>
    <property type="match status" value="1"/>
</dbReference>
<dbReference type="Proteomes" id="UP000807353">
    <property type="component" value="Unassembled WGS sequence"/>
</dbReference>
<keyword evidence="16" id="KW-1185">Reference proteome</keyword>
<dbReference type="InterPro" id="IPR002401">
    <property type="entry name" value="Cyt_P450_E_grp-I"/>
</dbReference>
<evidence type="ECO:0000256" key="1">
    <source>
        <dbReference type="ARBA" id="ARBA00001971"/>
    </source>
</evidence>
<evidence type="ECO:0000256" key="9">
    <source>
        <dbReference type="ARBA" id="ARBA00023002"/>
    </source>
</evidence>
<organism evidence="15 16">
    <name type="scientific">Collybia nuda</name>
    <dbReference type="NCBI Taxonomy" id="64659"/>
    <lineage>
        <taxon>Eukaryota</taxon>
        <taxon>Fungi</taxon>
        <taxon>Dikarya</taxon>
        <taxon>Basidiomycota</taxon>
        <taxon>Agaricomycotina</taxon>
        <taxon>Agaricomycetes</taxon>
        <taxon>Agaricomycetidae</taxon>
        <taxon>Agaricales</taxon>
        <taxon>Tricholomatineae</taxon>
        <taxon>Clitocybaceae</taxon>
        <taxon>Collybia</taxon>
    </lineage>
</organism>
<name>A0A9P5Y743_9AGAR</name>
<comment type="similarity">
    <text evidence="4">Belongs to the cytochrome P450 family.</text>
</comment>
<keyword evidence="12" id="KW-0472">Membrane</keyword>
<evidence type="ECO:0000256" key="12">
    <source>
        <dbReference type="ARBA" id="ARBA00023136"/>
    </source>
</evidence>
<protein>
    <submittedName>
        <fullName evidence="15">Cytochrome P450</fullName>
    </submittedName>
</protein>
<comment type="caution">
    <text evidence="15">The sequence shown here is derived from an EMBL/GenBank/DDBJ whole genome shotgun (WGS) entry which is preliminary data.</text>
</comment>
<dbReference type="GO" id="GO:0016705">
    <property type="term" value="F:oxidoreductase activity, acting on paired donors, with incorporation or reduction of molecular oxygen"/>
    <property type="evidence" value="ECO:0007669"/>
    <property type="project" value="InterPro"/>
</dbReference>
<evidence type="ECO:0000256" key="13">
    <source>
        <dbReference type="ARBA" id="ARBA00023180"/>
    </source>
</evidence>
<evidence type="ECO:0000256" key="3">
    <source>
        <dbReference type="ARBA" id="ARBA00005179"/>
    </source>
</evidence>
<dbReference type="Gene3D" id="1.10.630.10">
    <property type="entry name" value="Cytochrome P450"/>
    <property type="match status" value="1"/>
</dbReference>
<keyword evidence="8" id="KW-1133">Transmembrane helix</keyword>
<keyword evidence="9" id="KW-0560">Oxidoreductase</keyword>
<dbReference type="PRINTS" id="PR00385">
    <property type="entry name" value="P450"/>
</dbReference>
<dbReference type="InterPro" id="IPR036396">
    <property type="entry name" value="Cyt_P450_sf"/>
</dbReference>
<evidence type="ECO:0000313" key="16">
    <source>
        <dbReference type="Proteomes" id="UP000807353"/>
    </source>
</evidence>
<dbReference type="PANTHER" id="PTHR46300">
    <property type="entry name" value="P450, PUTATIVE (EUROFUNG)-RELATED-RELATED"/>
    <property type="match status" value="1"/>
</dbReference>
<dbReference type="GO" id="GO:0005506">
    <property type="term" value="F:iron ion binding"/>
    <property type="evidence" value="ECO:0007669"/>
    <property type="project" value="InterPro"/>
</dbReference>
<comment type="pathway">
    <text evidence="3">Secondary metabolite biosynthesis.</text>
</comment>
<dbReference type="GO" id="GO:0004497">
    <property type="term" value="F:monooxygenase activity"/>
    <property type="evidence" value="ECO:0007669"/>
    <property type="project" value="UniProtKB-KW"/>
</dbReference>
<dbReference type="SUPFAM" id="SSF48264">
    <property type="entry name" value="Cytochrome P450"/>
    <property type="match status" value="1"/>
</dbReference>
<keyword evidence="10 14" id="KW-0408">Iron</keyword>
<evidence type="ECO:0000256" key="7">
    <source>
        <dbReference type="ARBA" id="ARBA00022723"/>
    </source>
</evidence>
<accession>A0A9P5Y743</accession>
<dbReference type="AlphaFoldDB" id="A0A9P5Y743"/>
<evidence type="ECO:0000313" key="15">
    <source>
        <dbReference type="EMBL" id="KAF9463392.1"/>
    </source>
</evidence>
<reference evidence="15" key="1">
    <citation type="submission" date="2020-11" db="EMBL/GenBank/DDBJ databases">
        <authorList>
            <consortium name="DOE Joint Genome Institute"/>
            <person name="Ahrendt S."/>
            <person name="Riley R."/>
            <person name="Andreopoulos W."/>
            <person name="Labutti K."/>
            <person name="Pangilinan J."/>
            <person name="Ruiz-Duenas F.J."/>
            <person name="Barrasa J.M."/>
            <person name="Sanchez-Garcia M."/>
            <person name="Camarero S."/>
            <person name="Miyauchi S."/>
            <person name="Serrano A."/>
            <person name="Linde D."/>
            <person name="Babiker R."/>
            <person name="Drula E."/>
            <person name="Ayuso-Fernandez I."/>
            <person name="Pacheco R."/>
            <person name="Padilla G."/>
            <person name="Ferreira P."/>
            <person name="Barriuso J."/>
            <person name="Kellner H."/>
            <person name="Castanera R."/>
            <person name="Alfaro M."/>
            <person name="Ramirez L."/>
            <person name="Pisabarro A.G."/>
            <person name="Kuo A."/>
            <person name="Tritt A."/>
            <person name="Lipzen A."/>
            <person name="He G."/>
            <person name="Yan M."/>
            <person name="Ng V."/>
            <person name="Cullen D."/>
            <person name="Martin F."/>
            <person name="Rosso M.-N."/>
            <person name="Henrissat B."/>
            <person name="Hibbett D."/>
            <person name="Martinez A.T."/>
            <person name="Grigoriev I.V."/>
        </authorList>
    </citation>
    <scope>NUCLEOTIDE SEQUENCE</scope>
    <source>
        <strain evidence="15">CBS 247.69</strain>
    </source>
</reference>
<keyword evidence="11" id="KW-0503">Monooxygenase</keyword>
<keyword evidence="6" id="KW-0812">Transmembrane</keyword>